<dbReference type="PANTHER" id="PTHR34352">
    <property type="entry name" value="PROTEIN YHFA"/>
    <property type="match status" value="1"/>
</dbReference>
<dbReference type="SUPFAM" id="SSF82784">
    <property type="entry name" value="OsmC-like"/>
    <property type="match status" value="1"/>
</dbReference>
<dbReference type="InterPro" id="IPR015946">
    <property type="entry name" value="KH_dom-like_a/b"/>
</dbReference>
<dbReference type="Gene3D" id="3.30.300.20">
    <property type="match status" value="1"/>
</dbReference>
<dbReference type="EMBL" id="VSIX01000033">
    <property type="protein sequence ID" value="TYB31494.1"/>
    <property type="molecule type" value="Genomic_DNA"/>
</dbReference>
<dbReference type="AlphaFoldDB" id="A0A5D0MCL9"/>
<dbReference type="InterPro" id="IPR003718">
    <property type="entry name" value="OsmC/Ohr_fam"/>
</dbReference>
<comment type="caution">
    <text evidence="1">The sequence shown here is derived from an EMBL/GenBank/DDBJ whole genome shotgun (WGS) entry which is preliminary data.</text>
</comment>
<organism evidence="1 2">
    <name type="scientific">Candidatus Mcinerneyibacterium aminivorans</name>
    <dbReference type="NCBI Taxonomy" id="2703815"/>
    <lineage>
        <taxon>Bacteria</taxon>
        <taxon>Candidatus Macinerneyibacteriota</taxon>
        <taxon>Candidatus Mcinerneyibacteria</taxon>
        <taxon>Candidatus Mcinerneyibacteriales</taxon>
        <taxon>Candidatus Mcinerneyibacteriaceae</taxon>
        <taxon>Candidatus Mcinerneyibacterium</taxon>
    </lineage>
</organism>
<sequence>MKVNIKWMGKMLFKSEGDRNRYTLMDTVQEVGGQDSSLTPKEMILSGLGGCTGMDTISILKKMKNIPEKFEIEVKAETEEEFPKEFKSFKIIYKFWGKDLDKKKVEKAVNLSQDKYCGVSETLKKGAELNYEIIINDE</sequence>
<dbReference type="PANTHER" id="PTHR34352:SF1">
    <property type="entry name" value="PROTEIN YHFA"/>
    <property type="match status" value="1"/>
</dbReference>
<dbReference type="Proteomes" id="UP000324143">
    <property type="component" value="Unassembled WGS sequence"/>
</dbReference>
<evidence type="ECO:0000313" key="2">
    <source>
        <dbReference type="Proteomes" id="UP000324143"/>
    </source>
</evidence>
<accession>A0A5D0MCL9</accession>
<evidence type="ECO:0000313" key="1">
    <source>
        <dbReference type="EMBL" id="TYB31494.1"/>
    </source>
</evidence>
<dbReference type="InterPro" id="IPR036102">
    <property type="entry name" value="OsmC/Ohrsf"/>
</dbReference>
<keyword evidence="2" id="KW-1185">Reference proteome</keyword>
<reference evidence="1" key="1">
    <citation type="submission" date="2019-08" db="EMBL/GenBank/DDBJ databases">
        <title>Genomic characterization of a novel candidate phylum (ARYD3) from a high temperature, high salinity tertiary oil reservoir in north central Oklahoma, USA.</title>
        <authorList>
            <person name="Youssef N.H."/>
            <person name="Yadav A."/>
            <person name="Elshahed M.S."/>
        </authorList>
    </citation>
    <scope>NUCLEOTIDE SEQUENCE [LARGE SCALE GENOMIC DNA]</scope>
    <source>
        <strain evidence="1">ARYD3</strain>
    </source>
</reference>
<name>A0A5D0MCL9_9BACT</name>
<proteinExistence type="predicted"/>
<dbReference type="Pfam" id="PF02566">
    <property type="entry name" value="OsmC"/>
    <property type="match status" value="1"/>
</dbReference>
<gene>
    <name evidence="1" type="ORF">FXF47_04030</name>
</gene>
<protein>
    <submittedName>
        <fullName evidence="1">OsmC family protein</fullName>
    </submittedName>
</protein>